<accession>A0A6B3NKS6</accession>
<dbReference type="AlphaFoldDB" id="A0A6B3NKS6"/>
<dbReference type="Gene3D" id="3.40.50.300">
    <property type="entry name" value="P-loop containing nucleotide triphosphate hydrolases"/>
    <property type="match status" value="1"/>
</dbReference>
<dbReference type="SUPFAM" id="SSF49764">
    <property type="entry name" value="HSP20-like chaperones"/>
    <property type="match status" value="1"/>
</dbReference>
<reference evidence="4" key="1">
    <citation type="submission" date="2019-11" db="EMBL/GenBank/DDBJ databases">
        <title>Genomic insights into an expanded diversity of filamentous marine cyanobacteria reveals the extraordinary biosynthetic potential of Moorea and Okeania.</title>
        <authorList>
            <person name="Ferreira Leao T."/>
            <person name="Wang M."/>
            <person name="Moss N."/>
            <person name="Da Silva R."/>
            <person name="Sanders J."/>
            <person name="Nurk S."/>
            <person name="Gurevich A."/>
            <person name="Humphrey G."/>
            <person name="Reher R."/>
            <person name="Zhu Q."/>
            <person name="Belda-Ferre P."/>
            <person name="Glukhov E."/>
            <person name="Rex R."/>
            <person name="Dorrestein P.C."/>
            <person name="Knight R."/>
            <person name="Pevzner P."/>
            <person name="Gerwick W.H."/>
            <person name="Gerwick L."/>
        </authorList>
    </citation>
    <scope>NUCLEOTIDE SEQUENCE</scope>
    <source>
        <strain evidence="4">SIO1C4</strain>
    </source>
</reference>
<dbReference type="Gene3D" id="2.60.40.790">
    <property type="match status" value="1"/>
</dbReference>
<dbReference type="CDD" id="cd06464">
    <property type="entry name" value="ACD_sHsps-like"/>
    <property type="match status" value="1"/>
</dbReference>
<dbReference type="InterPro" id="IPR008978">
    <property type="entry name" value="HSP20-like_chaperone"/>
</dbReference>
<gene>
    <name evidence="4" type="ORF">F6J89_24790</name>
</gene>
<feature type="domain" description="ArsA HSP20-like" evidence="3">
    <location>
        <begin position="307"/>
        <end position="366"/>
    </location>
</feature>
<sequence length="366" mass="39717">MALILTFLGKGGTGRTTVAIAAAKQLSSYGQRVLLVGQDSGPALAMLLGATIGSHPQEIGANLQAVQLQSTVLLEHGWEEVKKLEAQYLRTPTLKNVFGQELGILPGMDSALALNAIREYDKSGKYDVIIYDGRGDQTTLRMLGMPEILSWYIRRFRQVFTDSDVGKAISPFIQPVTSAILNVSWTADNFTQQSTEQSTQLLEQGKAAIADPNRVASYLVTNGDAAAIATAKYLWSSAQQVGLTVSSVILNQIPLTAGLAAEFAPLEVSALPRLSSTDDWQPLIEALPNFTQTSRSPRPITIDIPGRQVRLFLPGFDKKQVKLTQYGPEVTIDAGDQRRNIMLPPQLSGQPVKGAKFQDGYLTISF</sequence>
<evidence type="ECO:0000313" key="4">
    <source>
        <dbReference type="EMBL" id="NER30744.1"/>
    </source>
</evidence>
<protein>
    <submittedName>
        <fullName evidence="4">AAA family ATPase</fullName>
    </submittedName>
</protein>
<organism evidence="4">
    <name type="scientific">Symploca sp. SIO1C4</name>
    <dbReference type="NCBI Taxonomy" id="2607765"/>
    <lineage>
        <taxon>Bacteria</taxon>
        <taxon>Bacillati</taxon>
        <taxon>Cyanobacteriota</taxon>
        <taxon>Cyanophyceae</taxon>
        <taxon>Coleofasciculales</taxon>
        <taxon>Coleofasciculaceae</taxon>
        <taxon>Symploca</taxon>
    </lineage>
</organism>
<dbReference type="SUPFAM" id="SSF52540">
    <property type="entry name" value="P-loop containing nucleoside triphosphate hydrolases"/>
    <property type="match status" value="1"/>
</dbReference>
<dbReference type="PANTHER" id="PTHR43868">
    <property type="entry name" value="OS02G0711200 PROTEIN"/>
    <property type="match status" value="1"/>
</dbReference>
<proteinExistence type="inferred from homology"/>
<dbReference type="EMBL" id="JAAHFQ010000634">
    <property type="protein sequence ID" value="NER30744.1"/>
    <property type="molecule type" value="Genomic_DNA"/>
</dbReference>
<dbReference type="InterPro" id="IPR040612">
    <property type="entry name" value="ArsA_HSP20-like"/>
</dbReference>
<evidence type="ECO:0000256" key="1">
    <source>
        <dbReference type="ARBA" id="ARBA00011040"/>
    </source>
</evidence>
<comment type="similarity">
    <text evidence="1">Belongs to the arsA ATPase family.</text>
</comment>
<dbReference type="Pfam" id="PF02374">
    <property type="entry name" value="ArsA_ATPase"/>
    <property type="match status" value="1"/>
</dbReference>
<dbReference type="InterPro" id="IPR027417">
    <property type="entry name" value="P-loop_NTPase"/>
</dbReference>
<dbReference type="CDD" id="cd02035">
    <property type="entry name" value="ArsA"/>
    <property type="match status" value="1"/>
</dbReference>
<dbReference type="Pfam" id="PF17886">
    <property type="entry name" value="ArsA_HSP20"/>
    <property type="match status" value="1"/>
</dbReference>
<name>A0A6B3NKS6_9CYAN</name>
<dbReference type="InterPro" id="IPR025723">
    <property type="entry name" value="ArsA/GET3_ATPase-like"/>
</dbReference>
<evidence type="ECO:0000259" key="3">
    <source>
        <dbReference type="Pfam" id="PF17886"/>
    </source>
</evidence>
<feature type="domain" description="ArsA/GET3 Anion-transporting ATPase-like" evidence="2">
    <location>
        <begin position="4"/>
        <end position="253"/>
    </location>
</feature>
<evidence type="ECO:0000259" key="2">
    <source>
        <dbReference type="Pfam" id="PF02374"/>
    </source>
</evidence>
<comment type="caution">
    <text evidence="4">The sequence shown here is derived from an EMBL/GenBank/DDBJ whole genome shotgun (WGS) entry which is preliminary data.</text>
</comment>
<dbReference type="PANTHER" id="PTHR43868:SF1">
    <property type="entry name" value="P-LOOP CONTAINING NUCLEOSIDE TRIPHOSPHATE HYDROLASES SUPERFAMILY PROTEIN"/>
    <property type="match status" value="1"/>
</dbReference>
<dbReference type="InterPro" id="IPR053262">
    <property type="entry name" value="ArsA_ATPase-like"/>
</dbReference>